<dbReference type="GO" id="GO:0001681">
    <property type="term" value="F:sialate O-acetylesterase activity"/>
    <property type="evidence" value="ECO:0007669"/>
    <property type="project" value="InterPro"/>
</dbReference>
<feature type="domain" description="Sialate O-acetylesterase" evidence="3">
    <location>
        <begin position="416"/>
        <end position="521"/>
    </location>
</feature>
<accession>A0A316DY71</accession>
<sequence>MKKQFIILLLAFGLYANANVQMPLLFDNGMVLQRDKPIPVWGWADAHEKVEIRFHGQTIKTKADKNGKWSVHMKPEIAGGPYTLSIKGKNTIVLTDVLVGEVWLCSGQSNMEFTVARAMDAKKEINDADFPMIRQFLVEKDVASTPQSNLKGGHWDVCNSNTVGDFTAVGYFFAKKLYAELKIPIGIINSSWGGTCVETWISREAFQNSREFKEMIADMPNVDMDLLMASKMQSLKDKVQELQGVSVDRINETSYKEPTFNDTGWPEMNAPELWENQQLSGLDGTVWMRKSVLLSPEDAQHGALLELAQIDDQDVTYINGIEVGTTDGYDVSRTYEIPAQVLKEGQNTIAIRITDRTGGGGIWGDPSNLKLTLKYSTVPLSGPWKFNVVDIKSSISPNTYPSLLFDAMINPLIPYAFQGVLWYQGESNVSRAEQYTKAFPLMINDWRKKWDQGDFPFYFVQLSSFDEFKGNSNSGSTWAELREAQTKTLEVAHTGMCVTTDIGNAKDIHPKNKQDVGLRLAAIALHNVYQKDVVFQGPTYKGMAVKDQHIILSFDTNGSGLMTPDKYGYLKGFEVAGPDRVFHYAKAYIKDDKVIVSSEAVLKPVAVRYGWADDAGEGNLYNKEKFPAAPFRTDTWDLTTKGVKYTFDQ</sequence>
<evidence type="ECO:0000313" key="4">
    <source>
        <dbReference type="EMBL" id="MBD1259796.1"/>
    </source>
</evidence>
<dbReference type="InterPro" id="IPR036514">
    <property type="entry name" value="SGNH_hydro_sf"/>
</dbReference>
<dbReference type="Proteomes" id="UP000245667">
    <property type="component" value="Unassembled WGS sequence"/>
</dbReference>
<dbReference type="Pfam" id="PF03629">
    <property type="entry name" value="SASA"/>
    <property type="match status" value="1"/>
</dbReference>
<keyword evidence="7" id="KW-1185">Reference proteome</keyword>
<gene>
    <name evidence="4" type="ORF">HZY62_04290</name>
    <name evidence="5" type="ORF">LX92_02390</name>
</gene>
<dbReference type="GO" id="GO:0005975">
    <property type="term" value="P:carbohydrate metabolic process"/>
    <property type="evidence" value="ECO:0007669"/>
    <property type="project" value="TreeGrafter"/>
</dbReference>
<evidence type="ECO:0000256" key="2">
    <source>
        <dbReference type="SAM" id="SignalP"/>
    </source>
</evidence>
<dbReference type="EMBL" id="QGGQ01000005">
    <property type="protein sequence ID" value="PWK23061.1"/>
    <property type="molecule type" value="Genomic_DNA"/>
</dbReference>
<dbReference type="EMBL" id="JACWLN010000001">
    <property type="protein sequence ID" value="MBD1259796.1"/>
    <property type="molecule type" value="Genomic_DNA"/>
</dbReference>
<proteinExistence type="predicted"/>
<keyword evidence="2" id="KW-0732">Signal</keyword>
<dbReference type="PANTHER" id="PTHR22901">
    <property type="entry name" value="SIALATE O-ACETYLESTERASE"/>
    <property type="match status" value="1"/>
</dbReference>
<dbReference type="PANTHER" id="PTHR22901:SF0">
    <property type="entry name" value="SIALATE O-ACETYLESTERASE"/>
    <property type="match status" value="1"/>
</dbReference>
<evidence type="ECO:0000259" key="3">
    <source>
        <dbReference type="Pfam" id="PF03629"/>
    </source>
</evidence>
<feature type="signal peptide" evidence="2">
    <location>
        <begin position="1"/>
        <end position="18"/>
    </location>
</feature>
<dbReference type="Gene3D" id="2.60.40.10">
    <property type="entry name" value="Immunoglobulins"/>
    <property type="match status" value="1"/>
</dbReference>
<dbReference type="InterPro" id="IPR005181">
    <property type="entry name" value="SASA"/>
</dbReference>
<dbReference type="InterPro" id="IPR039329">
    <property type="entry name" value="SIAE"/>
</dbReference>
<reference evidence="5 6" key="1">
    <citation type="submission" date="2018-05" db="EMBL/GenBank/DDBJ databases">
        <title>Genomic Encyclopedia of Archaeal and Bacterial Type Strains, Phase II (KMG-II): from individual species to whole genera.</title>
        <authorList>
            <person name="Goeker M."/>
        </authorList>
    </citation>
    <scope>NUCLEOTIDE SEQUENCE [LARGE SCALE GENOMIC DNA]</scope>
    <source>
        <strain evidence="5 6">DSM 23514</strain>
    </source>
</reference>
<evidence type="ECO:0000313" key="6">
    <source>
        <dbReference type="Proteomes" id="UP000245667"/>
    </source>
</evidence>
<dbReference type="RefSeq" id="WP_109650851.1">
    <property type="nucleotide sequence ID" value="NZ_JACWLN010000001.1"/>
</dbReference>
<evidence type="ECO:0000256" key="1">
    <source>
        <dbReference type="ARBA" id="ARBA00022801"/>
    </source>
</evidence>
<dbReference type="InterPro" id="IPR013783">
    <property type="entry name" value="Ig-like_fold"/>
</dbReference>
<dbReference type="OrthoDB" id="9816001at2"/>
<organism evidence="5 6">
    <name type="scientific">Maribacter polysiphoniae</name>
    <dbReference type="NCBI Taxonomy" id="429344"/>
    <lineage>
        <taxon>Bacteria</taxon>
        <taxon>Pseudomonadati</taxon>
        <taxon>Bacteroidota</taxon>
        <taxon>Flavobacteriia</taxon>
        <taxon>Flavobacteriales</taxon>
        <taxon>Flavobacteriaceae</taxon>
        <taxon>Maribacter</taxon>
    </lineage>
</organism>
<dbReference type="InterPro" id="IPR008979">
    <property type="entry name" value="Galactose-bd-like_sf"/>
</dbReference>
<comment type="caution">
    <text evidence="5">The sequence shown here is derived from an EMBL/GenBank/DDBJ whole genome shotgun (WGS) entry which is preliminary data.</text>
</comment>
<keyword evidence="1" id="KW-0378">Hydrolase</keyword>
<evidence type="ECO:0000313" key="7">
    <source>
        <dbReference type="Proteomes" id="UP000651837"/>
    </source>
</evidence>
<feature type="chain" id="PRO_5016306695" evidence="2">
    <location>
        <begin position="19"/>
        <end position="649"/>
    </location>
</feature>
<dbReference type="SUPFAM" id="SSF49785">
    <property type="entry name" value="Galactose-binding domain-like"/>
    <property type="match status" value="1"/>
</dbReference>
<reference evidence="4 7" key="2">
    <citation type="submission" date="2020-07" db="EMBL/GenBank/DDBJ databases">
        <title>The draft genome sequence of Maribacter polysiphoniae KCTC 22021.</title>
        <authorList>
            <person name="Mu L."/>
        </authorList>
    </citation>
    <scope>NUCLEOTIDE SEQUENCE [LARGE SCALE GENOMIC DNA]</scope>
    <source>
        <strain evidence="4 7">KCTC 22021</strain>
    </source>
</reference>
<dbReference type="Proteomes" id="UP000651837">
    <property type="component" value="Unassembled WGS sequence"/>
</dbReference>
<evidence type="ECO:0000313" key="5">
    <source>
        <dbReference type="EMBL" id="PWK23061.1"/>
    </source>
</evidence>
<dbReference type="AlphaFoldDB" id="A0A316DY71"/>
<dbReference type="Gene3D" id="3.40.50.1110">
    <property type="entry name" value="SGNH hydrolase"/>
    <property type="match status" value="2"/>
</dbReference>
<name>A0A316DY71_9FLAO</name>
<protein>
    <submittedName>
        <fullName evidence="5">Sialate O-acetylesterase</fullName>
    </submittedName>
</protein>
<dbReference type="SUPFAM" id="SSF52266">
    <property type="entry name" value="SGNH hydrolase"/>
    <property type="match status" value="1"/>
</dbReference>